<comment type="similarity">
    <text evidence="1">Belongs to the universal stress protein A family.</text>
</comment>
<dbReference type="RefSeq" id="WP_081267723.1">
    <property type="nucleotide sequence ID" value="NZ_LVHG01000037.1"/>
</dbReference>
<dbReference type="EMBL" id="LVHG01000037">
    <property type="protein sequence ID" value="OAK64596.1"/>
    <property type="molecule type" value="Genomic_DNA"/>
</dbReference>
<evidence type="ECO:0000259" key="2">
    <source>
        <dbReference type="Pfam" id="PF00582"/>
    </source>
</evidence>
<reference evidence="3 4" key="1">
    <citation type="submission" date="2016-03" db="EMBL/GenBank/DDBJ databases">
        <title>Genome sequence of Variovorax paradoxus KB5.</title>
        <authorList>
            <person name="Jeong H."/>
            <person name="Hong C.E."/>
            <person name="Jo S.H."/>
            <person name="Park J.M."/>
        </authorList>
    </citation>
    <scope>NUCLEOTIDE SEQUENCE [LARGE SCALE GENOMIC DNA]</scope>
    <source>
        <strain evidence="3 4">KB5</strain>
    </source>
</reference>
<dbReference type="PANTHER" id="PTHR46268:SF15">
    <property type="entry name" value="UNIVERSAL STRESS PROTEIN HP_0031"/>
    <property type="match status" value="1"/>
</dbReference>
<accession>A0AA91IBD1</accession>
<feature type="domain" description="UspA" evidence="2">
    <location>
        <begin position="156"/>
        <end position="278"/>
    </location>
</feature>
<dbReference type="AlphaFoldDB" id="A0AA91IBD1"/>
<dbReference type="Proteomes" id="UP000077852">
    <property type="component" value="Unassembled WGS sequence"/>
</dbReference>
<dbReference type="SUPFAM" id="SSF52402">
    <property type="entry name" value="Adenine nucleotide alpha hydrolases-like"/>
    <property type="match status" value="2"/>
</dbReference>
<comment type="caution">
    <text evidence="3">The sequence shown here is derived from an EMBL/GenBank/DDBJ whole genome shotgun (WGS) entry which is preliminary data.</text>
</comment>
<evidence type="ECO:0000256" key="1">
    <source>
        <dbReference type="ARBA" id="ARBA00008791"/>
    </source>
</evidence>
<proteinExistence type="inferred from homology"/>
<dbReference type="Pfam" id="PF00582">
    <property type="entry name" value="Usp"/>
    <property type="match status" value="1"/>
</dbReference>
<organism evidence="3 4">
    <name type="scientific">Variovorax paradoxus</name>
    <dbReference type="NCBI Taxonomy" id="34073"/>
    <lineage>
        <taxon>Bacteria</taxon>
        <taxon>Pseudomonadati</taxon>
        <taxon>Pseudomonadota</taxon>
        <taxon>Betaproteobacteria</taxon>
        <taxon>Burkholderiales</taxon>
        <taxon>Comamonadaceae</taxon>
        <taxon>Variovorax</taxon>
    </lineage>
</organism>
<sequence>MTLPTIAVHLDHTERCEVRTLLAARLARRHSSHLVGIVTTGIEGIPAPMPAHAELEGCIAGASLHLRRRAETVAHVFRCRIAEPTLASFDTRLVDGEPVGAVIGLGRASDLVVVGQADECAVVDHAVRQLPEEVMLQAGRPVLIVPRAGRFDGALDRVLVAWDGSREAAISVHHALPLLRKAAKVTLISFLREGDASAERALCPGEMNNWLLRHGVQADIEKVETSWRFSDALLDSAAALESDLLVMGGYGHARMRERMLGGVTRDLLARATVPVLIAH</sequence>
<evidence type="ECO:0000313" key="4">
    <source>
        <dbReference type="Proteomes" id="UP000077852"/>
    </source>
</evidence>
<evidence type="ECO:0000313" key="3">
    <source>
        <dbReference type="EMBL" id="OAK64596.1"/>
    </source>
</evidence>
<name>A0AA91IBD1_VARPD</name>
<dbReference type="PANTHER" id="PTHR46268">
    <property type="entry name" value="STRESS RESPONSE PROTEIN NHAX"/>
    <property type="match status" value="1"/>
</dbReference>
<dbReference type="InterPro" id="IPR006015">
    <property type="entry name" value="Universal_stress_UspA"/>
</dbReference>
<dbReference type="InterPro" id="IPR006016">
    <property type="entry name" value="UspA"/>
</dbReference>
<protein>
    <submittedName>
        <fullName evidence="3">Universal stress protein UspA</fullName>
    </submittedName>
</protein>
<gene>
    <name evidence="3" type="ORF">A3K87_14570</name>
</gene>
<dbReference type="CDD" id="cd00293">
    <property type="entry name" value="USP-like"/>
    <property type="match status" value="1"/>
</dbReference>
<dbReference type="Gene3D" id="3.40.50.12370">
    <property type="match status" value="1"/>
</dbReference>
<dbReference type="PRINTS" id="PR01438">
    <property type="entry name" value="UNVRSLSTRESS"/>
</dbReference>